<evidence type="ECO:0008006" key="4">
    <source>
        <dbReference type="Google" id="ProtNLM"/>
    </source>
</evidence>
<dbReference type="Proteomes" id="UP000398217">
    <property type="component" value="Unassembled WGS sequence"/>
</dbReference>
<dbReference type="EMBL" id="BLBC01000005">
    <property type="protein sequence ID" value="GET45244.1"/>
    <property type="molecule type" value="Genomic_DNA"/>
</dbReference>
<dbReference type="InterPro" id="IPR037701">
    <property type="entry name" value="Pom152"/>
</dbReference>
<feature type="chain" id="PRO_5024457837" description="PA14 domain-containing protein" evidence="1">
    <location>
        <begin position="26"/>
        <end position="714"/>
    </location>
</feature>
<dbReference type="SUPFAM" id="SSF56988">
    <property type="entry name" value="Anthrax protective antigen"/>
    <property type="match status" value="1"/>
</dbReference>
<comment type="caution">
    <text evidence="2">The sequence shown here is derived from an EMBL/GenBank/DDBJ whole genome shotgun (WGS) entry which is preliminary data.</text>
</comment>
<evidence type="ECO:0000256" key="1">
    <source>
        <dbReference type="SAM" id="SignalP"/>
    </source>
</evidence>
<reference evidence="3" key="1">
    <citation type="journal article" date="2020" name="Int. J. Syst. Evol. Microbiol.">
        <title>Capnocytophaga felis sp. nov. isolated from the feline oral cavity.</title>
        <authorList>
            <person name="Suzuki M."/>
            <person name="Umeda K."/>
            <person name="Kimura M."/>
            <person name="Imaoka K."/>
            <person name="Morikawa S."/>
            <person name="Maeda K."/>
        </authorList>
    </citation>
    <scope>NUCLEOTIDE SEQUENCE [LARGE SCALE GENOMIC DNA]</scope>
    <source>
        <strain evidence="3">KC07070</strain>
    </source>
</reference>
<dbReference type="AlphaFoldDB" id="A0A5M4B6K0"/>
<dbReference type="GO" id="GO:0006606">
    <property type="term" value="P:protein import into nucleus"/>
    <property type="evidence" value="ECO:0007669"/>
    <property type="project" value="TreeGrafter"/>
</dbReference>
<evidence type="ECO:0000313" key="2">
    <source>
        <dbReference type="EMBL" id="GET45244.1"/>
    </source>
</evidence>
<proteinExistence type="predicted"/>
<dbReference type="OrthoDB" id="1151536at2"/>
<dbReference type="RefSeq" id="WP_155283931.1">
    <property type="nucleotide sequence ID" value="NZ_BLBC01000005.1"/>
</dbReference>
<sequence>MTNSTKITTYLLCIFFLFGTQLLSAQCGTGKQVRGGVVTPYWRGEGQNDPGVPIPDMSSGQYALVKVIKGVQYEINAYWITICRDSGGEHSIDESNWSSAYTRFTAEVSGQVRVYYTGGKSGVRIKIIGGANNIDAQNSYHPQSNRWRTHFYREIDNFTNYLGYKDYNSHSFHEHKDPNGDSTPIDIYSQGNIRAGILRYFSARSFMQNIQYKGFYYVRLGADDGTRLFINDEKVYDRWNPTGDYSVKNQAIKLTGNDLLKYEYFNNNIPLQYVFEISPTDKIIENKTLTSSNGTKICMGKNTTLDGDGFATALPNTFTNPVYQWYYATSPTGVKHPIGGNTKYYEVNTNTSPFNQAGSYYFFREARITINNIGVVPKTESIMSDFIKIDVLKQLTAKAKPNKKSFCQRDDNAKIIVTVNNGSGGQPPFTFNYTIDGVTQPPIHSNNHIFEIPINTSQAGTFEYKYISITDGNNCITKLHSIDPITINPLPTADFSGQNTTLCLNTPETRIPWVTFTGELPFTVRIRGTKTGGSSSEKEITLEDNENRLTIEHNPNDEGEFTYELLWVRDNNGCKTLFSNKKIMVNVEKPSITTPQDITWCLPEITQAIYQSNGDVNISENAYTLVRGSKDLDVTINPVPCCPNPVLKWTINNDLSNVRTGQPSAFAGTISFENNTATDKIYTIYYWLECNGQSYSHQTTRQVRITPRPVIEFE</sequence>
<accession>A0A5M4B6K0</accession>
<evidence type="ECO:0000313" key="3">
    <source>
        <dbReference type="Proteomes" id="UP000398217"/>
    </source>
</evidence>
<dbReference type="PANTHER" id="PTHR28206:SF1">
    <property type="entry name" value="NUCLEOPORIN POM152"/>
    <property type="match status" value="1"/>
</dbReference>
<protein>
    <recommendedName>
        <fullName evidence="4">PA14 domain-containing protein</fullName>
    </recommendedName>
</protein>
<dbReference type="GO" id="GO:0006999">
    <property type="term" value="P:nuclear pore organization"/>
    <property type="evidence" value="ECO:0007669"/>
    <property type="project" value="TreeGrafter"/>
</dbReference>
<gene>
    <name evidence="2" type="ORF">RCZ01_05460</name>
</gene>
<keyword evidence="3" id="KW-1185">Reference proteome</keyword>
<dbReference type="PANTHER" id="PTHR28206">
    <property type="entry name" value="NUCLEOPORIN POM152"/>
    <property type="match status" value="1"/>
</dbReference>
<organism evidence="2 3">
    <name type="scientific">Capnocytophaga felis</name>
    <dbReference type="NCBI Taxonomy" id="2267611"/>
    <lineage>
        <taxon>Bacteria</taxon>
        <taxon>Pseudomonadati</taxon>
        <taxon>Bacteroidota</taxon>
        <taxon>Flavobacteriia</taxon>
        <taxon>Flavobacteriales</taxon>
        <taxon>Flavobacteriaceae</taxon>
        <taxon>Capnocytophaga</taxon>
    </lineage>
</organism>
<feature type="signal peptide" evidence="1">
    <location>
        <begin position="1"/>
        <end position="25"/>
    </location>
</feature>
<keyword evidence="1" id="KW-0732">Signal</keyword>
<name>A0A5M4B6K0_9FLAO</name>
<dbReference type="GO" id="GO:0017056">
    <property type="term" value="F:structural constituent of nuclear pore"/>
    <property type="evidence" value="ECO:0007669"/>
    <property type="project" value="InterPro"/>
</dbReference>